<sequence>MGELTVVTGLFVSGWTFGMLTGLSAVGALMFSFIAGLSLAISVGATLLFLGLPTEPLFVWVAACGLPFAVMLITAWRPGGHEPETLARRLTVLAFGLICAAVVVYAMRHVAIVKYHSDTFRYLRSALLFAKGETEFITLNDLGKRLYTFPISLSLARIFDEYYIKSLIPTLSLGVLATSLFFFWALTEREAIRRKERIVIAVLMLLLIISNNRYVWNSFYLNTHLYIAACVMIIAAAGAMNERSTGVPQSFLVAIQLLMLPPLVLGRAEGFLLGGLAVLPFVLNGAAPRRDRIAVLIGFGAMTLSWHAYLALAHLRADRDLPLSALGPTALGVAAIFAAPLLTAPLLSRFRRPLLGLAEAGLWLVLAVAALYEPDIFLGSLDATFQNVVIGAGSWGRSLVVLTGIVIFTLSFCKDRRLATLRFPVTAAIPMFFLLAFVRDGGSYRVGNGDSLNRMLIEIFPLSVLYVAVAATSTEWTAPFRRRSRD</sequence>
<feature type="transmembrane region" description="Helical" evidence="1">
    <location>
        <begin position="294"/>
        <end position="315"/>
    </location>
</feature>
<feature type="transmembrane region" description="Helical" evidence="1">
    <location>
        <begin position="221"/>
        <end position="240"/>
    </location>
</feature>
<feature type="transmembrane region" description="Helical" evidence="1">
    <location>
        <begin position="162"/>
        <end position="186"/>
    </location>
</feature>
<keyword evidence="1" id="KW-0472">Membrane</keyword>
<dbReference type="EMBL" id="AATP01000010">
    <property type="protein sequence ID" value="EAU39978.1"/>
    <property type="molecule type" value="Genomic_DNA"/>
</dbReference>
<comment type="caution">
    <text evidence="2">The sequence shown here is derived from an EMBL/GenBank/DDBJ whole genome shotgun (WGS) entry which is preliminary data.</text>
</comment>
<gene>
    <name evidence="2" type="ORF">FP2506_02015</name>
</gene>
<feature type="transmembrane region" description="Helical" evidence="1">
    <location>
        <begin position="90"/>
        <end position="107"/>
    </location>
</feature>
<evidence type="ECO:0000313" key="2">
    <source>
        <dbReference type="EMBL" id="EAU39978.1"/>
    </source>
</evidence>
<dbReference type="HOGENOM" id="CLU_556430_0_0_5"/>
<feature type="transmembrane region" description="Helical" evidence="1">
    <location>
        <begin position="354"/>
        <end position="372"/>
    </location>
</feature>
<proteinExistence type="predicted"/>
<feature type="transmembrane region" description="Helical" evidence="1">
    <location>
        <begin position="392"/>
        <end position="413"/>
    </location>
</feature>
<keyword evidence="1" id="KW-0812">Transmembrane</keyword>
<feature type="transmembrane region" description="Helical" evidence="1">
    <location>
        <begin position="459"/>
        <end position="478"/>
    </location>
</feature>
<accession>Q0FYL7</accession>
<dbReference type="eggNOG" id="ENOG5033YDZ">
    <property type="taxonomic scope" value="Bacteria"/>
</dbReference>
<feature type="transmembrane region" description="Helical" evidence="1">
    <location>
        <begin position="270"/>
        <end position="287"/>
    </location>
</feature>
<dbReference type="Proteomes" id="UP000004310">
    <property type="component" value="Unassembled WGS sequence"/>
</dbReference>
<keyword evidence="1" id="KW-1133">Transmembrane helix</keyword>
<name>Q0FYL7_9HYPH</name>
<dbReference type="STRING" id="217511.GCA_001463845_03135"/>
<dbReference type="AlphaFoldDB" id="Q0FYL7"/>
<feature type="transmembrane region" description="Helical" evidence="1">
    <location>
        <begin position="321"/>
        <end position="342"/>
    </location>
</feature>
<evidence type="ECO:0000256" key="1">
    <source>
        <dbReference type="SAM" id="Phobius"/>
    </source>
</evidence>
<evidence type="ECO:0000313" key="3">
    <source>
        <dbReference type="Proteomes" id="UP000004310"/>
    </source>
</evidence>
<feature type="transmembrane region" description="Helical" evidence="1">
    <location>
        <begin position="6"/>
        <end position="26"/>
    </location>
</feature>
<feature type="transmembrane region" description="Helical" evidence="1">
    <location>
        <begin position="58"/>
        <end position="78"/>
    </location>
</feature>
<reference evidence="2 3" key="1">
    <citation type="journal article" date="2010" name="J. Bacteriol.">
        <title>Genome sequence of Fulvimarina pelagi HTCC2506T, a Mn(II)-oxidizing alphaproteobacterium possessing an aerobic anoxygenic photosynthetic gene cluster and Xanthorhodopsin.</title>
        <authorList>
            <person name="Kang I."/>
            <person name="Oh H.M."/>
            <person name="Lim S.I."/>
            <person name="Ferriera S."/>
            <person name="Giovannoni S.J."/>
            <person name="Cho J.C."/>
        </authorList>
    </citation>
    <scope>NUCLEOTIDE SEQUENCE [LARGE SCALE GENOMIC DNA]</scope>
    <source>
        <strain evidence="2 3">HTCC2506</strain>
    </source>
</reference>
<feature type="transmembrane region" description="Helical" evidence="1">
    <location>
        <begin position="420"/>
        <end position="439"/>
    </location>
</feature>
<protein>
    <submittedName>
        <fullName evidence="2">Uncharacterized protein</fullName>
    </submittedName>
</protein>
<keyword evidence="3" id="KW-1185">Reference proteome</keyword>
<dbReference type="RefSeq" id="WP_007065551.1">
    <property type="nucleotide sequence ID" value="NZ_DS022272.1"/>
</dbReference>
<feature type="transmembrane region" description="Helical" evidence="1">
    <location>
        <begin position="198"/>
        <end position="215"/>
    </location>
</feature>
<feature type="transmembrane region" description="Helical" evidence="1">
    <location>
        <begin position="33"/>
        <end position="52"/>
    </location>
</feature>
<organism evidence="2 3">
    <name type="scientific">Fulvimarina pelagi HTCC2506</name>
    <dbReference type="NCBI Taxonomy" id="314231"/>
    <lineage>
        <taxon>Bacteria</taxon>
        <taxon>Pseudomonadati</taxon>
        <taxon>Pseudomonadota</taxon>
        <taxon>Alphaproteobacteria</taxon>
        <taxon>Hyphomicrobiales</taxon>
        <taxon>Aurantimonadaceae</taxon>
        <taxon>Fulvimarina</taxon>
    </lineage>
</organism>